<keyword evidence="1" id="KW-0677">Repeat</keyword>
<dbReference type="SUPFAM" id="SSF82895">
    <property type="entry name" value="TSP-1 type 1 repeat"/>
    <property type="match status" value="4"/>
</dbReference>
<comment type="caution">
    <text evidence="4">The sequence shown here is derived from an EMBL/GenBank/DDBJ whole genome shotgun (WGS) entry which is preliminary data.</text>
</comment>
<organism evidence="4 5">
    <name type="scientific">Ridgeia piscesae</name>
    <name type="common">Tubeworm</name>
    <dbReference type="NCBI Taxonomy" id="27915"/>
    <lineage>
        <taxon>Eukaryota</taxon>
        <taxon>Metazoa</taxon>
        <taxon>Spiralia</taxon>
        <taxon>Lophotrochozoa</taxon>
        <taxon>Annelida</taxon>
        <taxon>Polychaeta</taxon>
        <taxon>Sedentaria</taxon>
        <taxon>Canalipalpata</taxon>
        <taxon>Sabellida</taxon>
        <taxon>Siboglinidae</taxon>
        <taxon>Ridgeia</taxon>
    </lineage>
</organism>
<dbReference type="Proteomes" id="UP001209878">
    <property type="component" value="Unassembled WGS sequence"/>
</dbReference>
<evidence type="ECO:0000313" key="4">
    <source>
        <dbReference type="EMBL" id="KAK2171617.1"/>
    </source>
</evidence>
<dbReference type="InterPro" id="IPR000884">
    <property type="entry name" value="TSP1_rpt"/>
</dbReference>
<keyword evidence="3" id="KW-0472">Membrane</keyword>
<dbReference type="SMART" id="SM00209">
    <property type="entry name" value="TSP1"/>
    <property type="match status" value="4"/>
</dbReference>
<dbReference type="PRINTS" id="PR01705">
    <property type="entry name" value="TSP1REPEAT"/>
</dbReference>
<evidence type="ECO:0000256" key="3">
    <source>
        <dbReference type="SAM" id="Phobius"/>
    </source>
</evidence>
<keyword evidence="3" id="KW-1133">Transmembrane helix</keyword>
<gene>
    <name evidence="4" type="ORF">NP493_1050g00030</name>
</gene>
<evidence type="ECO:0008006" key="6">
    <source>
        <dbReference type="Google" id="ProtNLM"/>
    </source>
</evidence>
<dbReference type="Gene3D" id="2.20.100.10">
    <property type="entry name" value="Thrombospondin type-1 (TSP1) repeat"/>
    <property type="match status" value="4"/>
</dbReference>
<dbReference type="FunFam" id="2.20.100.10:FF:000007">
    <property type="entry name" value="Thrombospondin 1"/>
    <property type="match status" value="2"/>
</dbReference>
<protein>
    <recommendedName>
        <fullName evidence="6">Hemicentin-1</fullName>
    </recommendedName>
</protein>
<name>A0AAD9KI69_RIDPI</name>
<dbReference type="PANTHER" id="PTHR22906">
    <property type="entry name" value="PROPERDIN"/>
    <property type="match status" value="1"/>
</dbReference>
<dbReference type="InterPro" id="IPR052065">
    <property type="entry name" value="Compl_asym_regulator"/>
</dbReference>
<reference evidence="4" key="1">
    <citation type="journal article" date="2023" name="Mol. Biol. Evol.">
        <title>Third-Generation Sequencing Reveals the Adaptive Role of the Epigenome in Three Deep-Sea Polychaetes.</title>
        <authorList>
            <person name="Perez M."/>
            <person name="Aroh O."/>
            <person name="Sun Y."/>
            <person name="Lan Y."/>
            <person name="Juniper S.K."/>
            <person name="Young C.R."/>
            <person name="Angers B."/>
            <person name="Qian P.Y."/>
        </authorList>
    </citation>
    <scope>NUCLEOTIDE SEQUENCE</scope>
    <source>
        <strain evidence="4">R07B-5</strain>
    </source>
</reference>
<keyword evidence="5" id="KW-1185">Reference proteome</keyword>
<dbReference type="EMBL" id="JAODUO010001046">
    <property type="protein sequence ID" value="KAK2171617.1"/>
    <property type="molecule type" value="Genomic_DNA"/>
</dbReference>
<dbReference type="FunFam" id="2.20.100.10:FF:000001">
    <property type="entry name" value="semaphorin-5A isoform X1"/>
    <property type="match status" value="1"/>
</dbReference>
<keyword evidence="2" id="KW-1015">Disulfide bond</keyword>
<sequence length="448" mass="49906">MRWFDQKPHNISYMSVSTGWGSNGSWGFRYVDGDWSAWTTWSSCSVSCGGGNHHRSRLCNNPKPVFGIYCSGHDKEENSCQAVPCIVKGTWSSWSTWMECSVSCDTGMTSRRRTCQSVMAGLDFLPCDGDTTESKLCLLHRCPDGQWTSWSQWSACSFTCGGGLQTRNRSCTAPLPQFGGRKCRGAWSQNQKCNGDVCPVAGYWSPWNAWSNCTRSCDRGTRKRRRLCNKTPTSGDCPGNDTHIIDCNFMTCPADDEDGVSEVKYRPVEAPGAVGLGIVGFIMILAFIALVIVLDLMTLPKHFQMLKRNLSHGCGCAGTGNDARVSRYRSNKTDALDGHVSDRNGSDRRVPANNALVETTRRRRYSNGEIDLHAQYEHNWAGCERECGGDAGSAGKTVRKESWHECVSKHNSTLYIRNDTSRLQTAQWDIIYLNAFEEVRPQLSSTRL</sequence>
<dbReference type="InterPro" id="IPR036383">
    <property type="entry name" value="TSP1_rpt_sf"/>
</dbReference>
<dbReference type="PROSITE" id="PS50092">
    <property type="entry name" value="TSP1"/>
    <property type="match status" value="4"/>
</dbReference>
<feature type="transmembrane region" description="Helical" evidence="3">
    <location>
        <begin position="273"/>
        <end position="299"/>
    </location>
</feature>
<accession>A0AAD9KI69</accession>
<proteinExistence type="predicted"/>
<dbReference type="AlphaFoldDB" id="A0AAD9KI69"/>
<evidence type="ECO:0000256" key="2">
    <source>
        <dbReference type="ARBA" id="ARBA00023157"/>
    </source>
</evidence>
<dbReference type="Pfam" id="PF00090">
    <property type="entry name" value="TSP_1"/>
    <property type="match status" value="4"/>
</dbReference>
<dbReference type="PANTHER" id="PTHR22906:SF21">
    <property type="entry name" value="SEMA DOMAIN-CONTAINING PROTEIN"/>
    <property type="match status" value="1"/>
</dbReference>
<evidence type="ECO:0000256" key="1">
    <source>
        <dbReference type="ARBA" id="ARBA00022737"/>
    </source>
</evidence>
<evidence type="ECO:0000313" key="5">
    <source>
        <dbReference type="Proteomes" id="UP001209878"/>
    </source>
</evidence>
<keyword evidence="3" id="KW-0812">Transmembrane</keyword>